<keyword evidence="2" id="KW-1185">Reference proteome</keyword>
<accession>A0A176RTE5</accession>
<dbReference type="AlphaFoldDB" id="A0A176RTE5"/>
<evidence type="ECO:0000313" key="1">
    <source>
        <dbReference type="EMBL" id="OAD19032.1"/>
    </source>
</evidence>
<dbReference type="SUPFAM" id="SSF140864">
    <property type="entry name" value="TROVE domain-like"/>
    <property type="match status" value="1"/>
</dbReference>
<dbReference type="Proteomes" id="UP000076962">
    <property type="component" value="Unassembled WGS sequence"/>
</dbReference>
<gene>
    <name evidence="1" type="ORF">THIOM_005357</name>
</gene>
<name>A0A176RTE5_9GAMM</name>
<protein>
    <submittedName>
        <fullName evidence="1">Uncharacterized protein</fullName>
    </submittedName>
</protein>
<reference evidence="1 2" key="1">
    <citation type="submission" date="2016-05" db="EMBL/GenBank/DDBJ databases">
        <title>Single-cell genome of chain-forming Candidatus Thiomargarita nelsonii and comparison to other large sulfur-oxidizing bacteria.</title>
        <authorList>
            <person name="Winkel M."/>
            <person name="Salman V."/>
            <person name="Woyke T."/>
            <person name="Schulz-Vogt H."/>
            <person name="Richter M."/>
            <person name="Flood B."/>
            <person name="Bailey J."/>
            <person name="Amann R."/>
            <person name="Mussmann M."/>
        </authorList>
    </citation>
    <scope>NUCLEOTIDE SEQUENCE [LARGE SCALE GENOMIC DNA]</scope>
    <source>
        <strain evidence="1 2">THI036</strain>
    </source>
</reference>
<comment type="caution">
    <text evidence="1">The sequence shown here is derived from an EMBL/GenBank/DDBJ whole genome shotgun (WGS) entry which is preliminary data.</text>
</comment>
<feature type="non-terminal residue" evidence="1">
    <location>
        <position position="193"/>
    </location>
</feature>
<organism evidence="1 2">
    <name type="scientific">Candidatus Thiomargarita nelsonii</name>
    <dbReference type="NCBI Taxonomy" id="1003181"/>
    <lineage>
        <taxon>Bacteria</taxon>
        <taxon>Pseudomonadati</taxon>
        <taxon>Pseudomonadota</taxon>
        <taxon>Gammaproteobacteria</taxon>
        <taxon>Thiotrichales</taxon>
        <taxon>Thiotrichaceae</taxon>
        <taxon>Thiomargarita</taxon>
    </lineage>
</organism>
<dbReference type="EMBL" id="LUTY01002975">
    <property type="protein sequence ID" value="OAD19032.1"/>
    <property type="molecule type" value="Genomic_DNA"/>
</dbReference>
<evidence type="ECO:0000313" key="2">
    <source>
        <dbReference type="Proteomes" id="UP000076962"/>
    </source>
</evidence>
<sequence>MQTAENDLRLEMLNSLLTTPHRQLEQVADLHLDMMANDPLFYGHLATWYHKKGEVRDHQEVFIAYLLTSDLTEHRDAGFMLLQDLPPYQVARVVGFIKTHFGGRLPRSTRTAVTQYLRKREHDPAFFDRAALRGRKALKQLYASLHIKPNERADNILFKEQPPQDSVLYALKQVAKAETAEEQAHLIKHHKIP</sequence>
<dbReference type="InterPro" id="IPR037214">
    <property type="entry name" value="TROVE_dom_sf"/>
</dbReference>
<proteinExistence type="predicted"/>